<proteinExistence type="predicted"/>
<reference evidence="3" key="1">
    <citation type="submission" date="2016-06" db="UniProtKB">
        <authorList>
            <consortium name="WormBaseParasite"/>
        </authorList>
    </citation>
    <scope>IDENTIFICATION</scope>
</reference>
<organism evidence="3">
    <name type="scientific">Schistosoma curassoni</name>
    <dbReference type="NCBI Taxonomy" id="6186"/>
    <lineage>
        <taxon>Eukaryota</taxon>
        <taxon>Metazoa</taxon>
        <taxon>Spiralia</taxon>
        <taxon>Lophotrochozoa</taxon>
        <taxon>Platyhelminthes</taxon>
        <taxon>Trematoda</taxon>
        <taxon>Digenea</taxon>
        <taxon>Strigeidida</taxon>
        <taxon>Schistosomatoidea</taxon>
        <taxon>Schistosomatidae</taxon>
        <taxon>Schistosoma</taxon>
    </lineage>
</organism>
<dbReference type="EMBL" id="UZAK01047293">
    <property type="protein sequence ID" value="VDP76392.1"/>
    <property type="molecule type" value="Genomic_DNA"/>
</dbReference>
<evidence type="ECO:0000313" key="1">
    <source>
        <dbReference type="EMBL" id="VDP76392.1"/>
    </source>
</evidence>
<gene>
    <name evidence="1" type="ORF">SCUD_LOCUS21740</name>
</gene>
<dbReference type="AlphaFoldDB" id="A0A183L334"/>
<protein>
    <submittedName>
        <fullName evidence="3">Ovule protein</fullName>
    </submittedName>
</protein>
<keyword evidence="2" id="KW-1185">Reference proteome</keyword>
<dbReference type="Proteomes" id="UP000279833">
    <property type="component" value="Unassembled WGS sequence"/>
</dbReference>
<dbReference type="WBParaSite" id="SCUD_0002174301-mRNA-1">
    <property type="protein sequence ID" value="SCUD_0002174301-mRNA-1"/>
    <property type="gene ID" value="SCUD_0002174301"/>
</dbReference>
<name>A0A183L334_9TREM</name>
<reference evidence="1 2" key="2">
    <citation type="submission" date="2018-11" db="EMBL/GenBank/DDBJ databases">
        <authorList>
            <consortium name="Pathogen Informatics"/>
        </authorList>
    </citation>
    <scope>NUCLEOTIDE SEQUENCE [LARGE SCALE GENOMIC DNA]</scope>
    <source>
        <strain evidence="1">Dakar</strain>
        <strain evidence="2">Dakar, Senegal</strain>
    </source>
</reference>
<evidence type="ECO:0000313" key="2">
    <source>
        <dbReference type="Proteomes" id="UP000279833"/>
    </source>
</evidence>
<evidence type="ECO:0000313" key="3">
    <source>
        <dbReference type="WBParaSite" id="SCUD_0002174301-mRNA-1"/>
    </source>
</evidence>
<accession>A0A183L334</accession>
<sequence>MFNSFVFRNSQCFKYDEIGHIQSICHTTVHSAVTDAIICNSDPIKLDVSDDHLSLSTTSKSDIESRGGPDINETRNPCEKPVYNQSNYQIPHVIVPNMVCTNNSHISCEIPHKSEDSMLNEPSHDRKPDVALIDADFFNHSSPIW</sequence>